<dbReference type="InterPro" id="IPR002591">
    <property type="entry name" value="Phosphodiest/P_Trfase"/>
</dbReference>
<dbReference type="GO" id="GO:0016787">
    <property type="term" value="F:hydrolase activity"/>
    <property type="evidence" value="ECO:0007669"/>
    <property type="project" value="UniProtKB-ARBA"/>
</dbReference>
<evidence type="ECO:0000313" key="1">
    <source>
        <dbReference type="EMBL" id="ROR93674.1"/>
    </source>
</evidence>
<comment type="caution">
    <text evidence="1">The sequence shown here is derived from an EMBL/GenBank/DDBJ whole genome shotgun (WGS) entry which is preliminary data.</text>
</comment>
<reference evidence="1 2" key="1">
    <citation type="submission" date="2018-11" db="EMBL/GenBank/DDBJ databases">
        <title>Sequencing the genomes of 1000 actinobacteria strains.</title>
        <authorList>
            <person name="Klenk H.-P."/>
        </authorList>
    </citation>
    <scope>NUCLEOTIDE SEQUENCE [LARGE SCALE GENOMIC DNA]</scope>
    <source>
        <strain evidence="1 2">DSM 13521</strain>
    </source>
</reference>
<dbReference type="PANTHER" id="PTHR10151">
    <property type="entry name" value="ECTONUCLEOTIDE PYROPHOSPHATASE/PHOSPHODIESTERASE"/>
    <property type="match status" value="1"/>
</dbReference>
<accession>A0A3N2D2H1</accession>
<dbReference type="AlphaFoldDB" id="A0A3N2D2H1"/>
<protein>
    <submittedName>
        <fullName evidence="1">Type I phosphodiesterase/nucleotide pyrophosphatase</fullName>
    </submittedName>
</protein>
<keyword evidence="2" id="KW-1185">Reference proteome</keyword>
<dbReference type="RefSeq" id="WP_123740598.1">
    <property type="nucleotide sequence ID" value="NZ_RKHQ01000002.1"/>
</dbReference>
<organism evidence="1 2">
    <name type="scientific">Salana multivorans</name>
    <dbReference type="NCBI Taxonomy" id="120377"/>
    <lineage>
        <taxon>Bacteria</taxon>
        <taxon>Bacillati</taxon>
        <taxon>Actinomycetota</taxon>
        <taxon>Actinomycetes</taxon>
        <taxon>Micrococcales</taxon>
        <taxon>Beutenbergiaceae</taxon>
        <taxon>Salana</taxon>
    </lineage>
</organism>
<evidence type="ECO:0000313" key="2">
    <source>
        <dbReference type="Proteomes" id="UP000275356"/>
    </source>
</evidence>
<gene>
    <name evidence="1" type="ORF">EDD28_3096</name>
</gene>
<dbReference type="Pfam" id="PF01663">
    <property type="entry name" value="Phosphodiest"/>
    <property type="match status" value="1"/>
</dbReference>
<dbReference type="EMBL" id="RKHQ01000002">
    <property type="protein sequence ID" value="ROR93674.1"/>
    <property type="molecule type" value="Genomic_DNA"/>
</dbReference>
<dbReference type="PANTHER" id="PTHR10151:SF120">
    <property type="entry name" value="BIS(5'-ADENOSYL)-TRIPHOSPHATASE"/>
    <property type="match status" value="1"/>
</dbReference>
<dbReference type="OrthoDB" id="9779267at2"/>
<name>A0A3N2D2H1_9MICO</name>
<proteinExistence type="predicted"/>
<sequence>MTHPGSPALVPPPGLVLPGPRSLRGVLPDVARAVGLDAPDLPSAGLALPSADRAVVVLVDGLGARQLAARSGHAPTLRGLLNEGERVGSAGYPTTTAASLASFGTGRTPGETGLLGYSVRDPRQGPRGGTELIGLVQWANAAGVPGPEPALWQPHPTVFELLGRAGIATTTLGKARFAGSGLTRAALRGSAFVAADTLDRAVEEARRALRSPGLVYLYWGGLDSVGHHEGWGSAAWGDELEALDAAVTTLLRRLPAGTPLVLTADHGMVDVTERIDVAHSPALREGVALVAGEPRALHLHLDRAEDVADVTARWSDLLGDAAWVLPGEEAIAGGLFGLVEPRNAGLVGDVVVAARGTVAVQDSRTQTPASLTLVGMHGSLTPDEVEIPLLVAVG</sequence>
<dbReference type="Proteomes" id="UP000275356">
    <property type="component" value="Unassembled WGS sequence"/>
</dbReference>
<dbReference type="Gene3D" id="3.40.720.10">
    <property type="entry name" value="Alkaline Phosphatase, subunit A"/>
    <property type="match status" value="1"/>
</dbReference>
<dbReference type="InterPro" id="IPR017850">
    <property type="entry name" value="Alkaline_phosphatase_core_sf"/>
</dbReference>
<dbReference type="SUPFAM" id="SSF53649">
    <property type="entry name" value="Alkaline phosphatase-like"/>
    <property type="match status" value="1"/>
</dbReference>